<evidence type="ECO:0000313" key="1">
    <source>
        <dbReference type="EMBL" id="KAI0049538.1"/>
    </source>
</evidence>
<reference evidence="1" key="2">
    <citation type="journal article" date="2022" name="New Phytol.">
        <title>Evolutionary transition to the ectomycorrhizal habit in the genomes of a hyperdiverse lineage of mushroom-forming fungi.</title>
        <authorList>
            <person name="Looney B."/>
            <person name="Miyauchi S."/>
            <person name="Morin E."/>
            <person name="Drula E."/>
            <person name="Courty P.E."/>
            <person name="Kohler A."/>
            <person name="Kuo A."/>
            <person name="LaButti K."/>
            <person name="Pangilinan J."/>
            <person name="Lipzen A."/>
            <person name="Riley R."/>
            <person name="Andreopoulos W."/>
            <person name="He G."/>
            <person name="Johnson J."/>
            <person name="Nolan M."/>
            <person name="Tritt A."/>
            <person name="Barry K.W."/>
            <person name="Grigoriev I.V."/>
            <person name="Nagy L.G."/>
            <person name="Hibbett D."/>
            <person name="Henrissat B."/>
            <person name="Matheny P.B."/>
            <person name="Labbe J."/>
            <person name="Martin F.M."/>
        </authorList>
    </citation>
    <scope>NUCLEOTIDE SEQUENCE</scope>
    <source>
        <strain evidence="1">FP105234-sp</strain>
    </source>
</reference>
<proteinExistence type="predicted"/>
<gene>
    <name evidence="1" type="ORF">FA95DRAFT_863035</name>
</gene>
<sequence length="149" mass="15973">MGLCHKSVLWAAAFACRKAVANSMLAGGAPARHSRARICSRACSSHLTLPAIGAAPWQAADGLPSCPQFIRAHCRISPSRDLVATSIHEILCRPLRSHPFSLRATSGHDGPPSSAREPAPARLAITLCPCFLPALARLYAPRLDRRHAR</sequence>
<evidence type="ECO:0000313" key="2">
    <source>
        <dbReference type="Proteomes" id="UP000814033"/>
    </source>
</evidence>
<dbReference type="EMBL" id="MU275872">
    <property type="protein sequence ID" value="KAI0049538.1"/>
    <property type="molecule type" value="Genomic_DNA"/>
</dbReference>
<dbReference type="Proteomes" id="UP000814033">
    <property type="component" value="Unassembled WGS sequence"/>
</dbReference>
<protein>
    <submittedName>
        <fullName evidence="1">Uncharacterized protein</fullName>
    </submittedName>
</protein>
<accession>A0ACB8S156</accession>
<comment type="caution">
    <text evidence="1">The sequence shown here is derived from an EMBL/GenBank/DDBJ whole genome shotgun (WGS) entry which is preliminary data.</text>
</comment>
<organism evidence="1 2">
    <name type="scientific">Auriscalpium vulgare</name>
    <dbReference type="NCBI Taxonomy" id="40419"/>
    <lineage>
        <taxon>Eukaryota</taxon>
        <taxon>Fungi</taxon>
        <taxon>Dikarya</taxon>
        <taxon>Basidiomycota</taxon>
        <taxon>Agaricomycotina</taxon>
        <taxon>Agaricomycetes</taxon>
        <taxon>Russulales</taxon>
        <taxon>Auriscalpiaceae</taxon>
        <taxon>Auriscalpium</taxon>
    </lineage>
</organism>
<name>A0ACB8S156_9AGAM</name>
<keyword evidence="2" id="KW-1185">Reference proteome</keyword>
<reference evidence="1" key="1">
    <citation type="submission" date="2021-02" db="EMBL/GenBank/DDBJ databases">
        <authorList>
            <consortium name="DOE Joint Genome Institute"/>
            <person name="Ahrendt S."/>
            <person name="Looney B.P."/>
            <person name="Miyauchi S."/>
            <person name="Morin E."/>
            <person name="Drula E."/>
            <person name="Courty P.E."/>
            <person name="Chicoki N."/>
            <person name="Fauchery L."/>
            <person name="Kohler A."/>
            <person name="Kuo A."/>
            <person name="Labutti K."/>
            <person name="Pangilinan J."/>
            <person name="Lipzen A."/>
            <person name="Riley R."/>
            <person name="Andreopoulos W."/>
            <person name="He G."/>
            <person name="Johnson J."/>
            <person name="Barry K.W."/>
            <person name="Grigoriev I.V."/>
            <person name="Nagy L."/>
            <person name="Hibbett D."/>
            <person name="Henrissat B."/>
            <person name="Matheny P.B."/>
            <person name="Labbe J."/>
            <person name="Martin F."/>
        </authorList>
    </citation>
    <scope>NUCLEOTIDE SEQUENCE</scope>
    <source>
        <strain evidence="1">FP105234-sp</strain>
    </source>
</reference>